<proteinExistence type="predicted"/>
<keyword evidence="5" id="KW-1185">Reference proteome</keyword>
<protein>
    <recommendedName>
        <fullName evidence="3">VWFA domain-containing protein</fullName>
    </recommendedName>
</protein>
<feature type="compositionally biased region" description="Low complexity" evidence="1">
    <location>
        <begin position="369"/>
        <end position="381"/>
    </location>
</feature>
<evidence type="ECO:0000256" key="1">
    <source>
        <dbReference type="SAM" id="MobiDB-lite"/>
    </source>
</evidence>
<dbReference type="EMBL" id="KV875102">
    <property type="protein sequence ID" value="OIW25027.1"/>
    <property type="molecule type" value="Genomic_DNA"/>
</dbReference>
<dbReference type="InterPro" id="IPR036465">
    <property type="entry name" value="vWFA_dom_sf"/>
</dbReference>
<dbReference type="Proteomes" id="UP000182658">
    <property type="component" value="Unassembled WGS sequence"/>
</dbReference>
<reference evidence="4 5" key="1">
    <citation type="submission" date="2016-10" db="EMBL/GenBank/DDBJ databases">
        <title>Draft genome sequence of Coniochaeta ligniaria NRRL30616, a lignocellulolytic fungus for bioabatement of inhibitors in plant biomass hydrolysates.</title>
        <authorList>
            <consortium name="DOE Joint Genome Institute"/>
            <person name="Jimenez D.J."/>
            <person name="Hector R.E."/>
            <person name="Riley R."/>
            <person name="Sun H."/>
            <person name="Grigoriev I.V."/>
            <person name="Van Elsas J.D."/>
            <person name="Nichols N.N."/>
        </authorList>
    </citation>
    <scope>NUCLEOTIDE SEQUENCE [LARGE SCALE GENOMIC DNA]</scope>
    <source>
        <strain evidence="4 5">NRRL 30616</strain>
    </source>
</reference>
<dbReference type="InParanoid" id="A0A1J7ICL9"/>
<feature type="signal peptide" evidence="2">
    <location>
        <begin position="1"/>
        <end position="18"/>
    </location>
</feature>
<gene>
    <name evidence="4" type="ORF">CONLIGDRAFT_648095</name>
</gene>
<dbReference type="OrthoDB" id="301415at2759"/>
<dbReference type="InterPro" id="IPR002035">
    <property type="entry name" value="VWF_A"/>
</dbReference>
<evidence type="ECO:0000313" key="4">
    <source>
        <dbReference type="EMBL" id="OIW25027.1"/>
    </source>
</evidence>
<evidence type="ECO:0000313" key="5">
    <source>
        <dbReference type="Proteomes" id="UP000182658"/>
    </source>
</evidence>
<sequence length="408" mass="40454">MKLTTALNLLLAASPALASRYPKREGLFFRRDTGTCNIQLATSNGGRKVAIVIDSSGSMASTDPYDLRITAGKALNKQLVTSAGATGGKTADLVTVVEDNSFDDIATVIYPLGDPAGADSSFDQIDSSGGTFIADGIEKAVTQLSAPGTDPTADRSGIVVLTDGEDSDVVSLTAAIVSAGQAGIRVSFGFLASSTASYDPDLLAAILRTGGTYVSFETADAIQSFLYLLLSNGLTKTDTAASGDQALLPGVTVAKLTAGSAGVGFSYAAVAGETVSFTVDSLSAQALDAELTDASGASLGKNSTGSFGEAAVVEYTAAAATDLKLVVGSSNSTAEGVFQVSVLSSLGISACNLTTVPSNTTGGGGTTGTGSVTPTPTKTGPPIVTAGAGKVVTFGVGAVGVVLAGLLL</sequence>
<feature type="domain" description="VWFA" evidence="3">
    <location>
        <begin position="48"/>
        <end position="229"/>
    </location>
</feature>
<evidence type="ECO:0000256" key="2">
    <source>
        <dbReference type="SAM" id="SignalP"/>
    </source>
</evidence>
<dbReference type="SUPFAM" id="SSF53300">
    <property type="entry name" value="vWA-like"/>
    <property type="match status" value="1"/>
</dbReference>
<feature type="chain" id="PRO_5012476004" description="VWFA domain-containing protein" evidence="2">
    <location>
        <begin position="19"/>
        <end position="408"/>
    </location>
</feature>
<accession>A0A1J7ICL9</accession>
<evidence type="ECO:0000259" key="3">
    <source>
        <dbReference type="PROSITE" id="PS50234"/>
    </source>
</evidence>
<dbReference type="PROSITE" id="PS50234">
    <property type="entry name" value="VWFA"/>
    <property type="match status" value="1"/>
</dbReference>
<feature type="region of interest" description="Disordered" evidence="1">
    <location>
        <begin position="357"/>
        <end position="381"/>
    </location>
</feature>
<name>A0A1J7ICL9_9PEZI</name>
<dbReference type="Pfam" id="PF13519">
    <property type="entry name" value="VWA_2"/>
    <property type="match status" value="1"/>
</dbReference>
<keyword evidence="2" id="KW-0732">Signal</keyword>
<dbReference type="Gene3D" id="3.40.50.410">
    <property type="entry name" value="von Willebrand factor, type A domain"/>
    <property type="match status" value="1"/>
</dbReference>
<dbReference type="STRING" id="1408157.A0A1J7ICL9"/>
<organism evidence="4 5">
    <name type="scientific">Coniochaeta ligniaria NRRL 30616</name>
    <dbReference type="NCBI Taxonomy" id="1408157"/>
    <lineage>
        <taxon>Eukaryota</taxon>
        <taxon>Fungi</taxon>
        <taxon>Dikarya</taxon>
        <taxon>Ascomycota</taxon>
        <taxon>Pezizomycotina</taxon>
        <taxon>Sordariomycetes</taxon>
        <taxon>Sordariomycetidae</taxon>
        <taxon>Coniochaetales</taxon>
        <taxon>Coniochaetaceae</taxon>
        <taxon>Coniochaeta</taxon>
    </lineage>
</organism>
<dbReference type="CDD" id="cd00198">
    <property type="entry name" value="vWFA"/>
    <property type="match status" value="1"/>
</dbReference>
<dbReference type="AlphaFoldDB" id="A0A1J7ICL9"/>